<reference evidence="1" key="3">
    <citation type="journal article" date="2017" name="Nature">
        <title>Genome sequence of the progenitor of the wheat D genome Aegilops tauschii.</title>
        <authorList>
            <person name="Luo M.C."/>
            <person name="Gu Y.Q."/>
            <person name="Puiu D."/>
            <person name="Wang H."/>
            <person name="Twardziok S.O."/>
            <person name="Deal K.R."/>
            <person name="Huo N."/>
            <person name="Zhu T."/>
            <person name="Wang L."/>
            <person name="Wang Y."/>
            <person name="McGuire P.E."/>
            <person name="Liu S."/>
            <person name="Long H."/>
            <person name="Ramasamy R.K."/>
            <person name="Rodriguez J.C."/>
            <person name="Van S.L."/>
            <person name="Yuan L."/>
            <person name="Wang Z."/>
            <person name="Xia Z."/>
            <person name="Xiao L."/>
            <person name="Anderson O.D."/>
            <person name="Ouyang S."/>
            <person name="Liang Y."/>
            <person name="Zimin A.V."/>
            <person name="Pertea G."/>
            <person name="Qi P."/>
            <person name="Bennetzen J.L."/>
            <person name="Dai X."/>
            <person name="Dawson M.W."/>
            <person name="Muller H.G."/>
            <person name="Kugler K."/>
            <person name="Rivarola-Duarte L."/>
            <person name="Spannagl M."/>
            <person name="Mayer K.F.X."/>
            <person name="Lu F.H."/>
            <person name="Bevan M.W."/>
            <person name="Leroy P."/>
            <person name="Li P."/>
            <person name="You F.M."/>
            <person name="Sun Q."/>
            <person name="Liu Z."/>
            <person name="Lyons E."/>
            <person name="Wicker T."/>
            <person name="Salzberg S.L."/>
            <person name="Devos K.M."/>
            <person name="Dvorak J."/>
        </authorList>
    </citation>
    <scope>NUCLEOTIDE SEQUENCE [LARGE SCALE GENOMIC DNA]</scope>
    <source>
        <strain evidence="1">cv. AL8/78</strain>
    </source>
</reference>
<reference evidence="2" key="2">
    <citation type="journal article" date="2017" name="Nat. Plants">
        <title>The Aegilops tauschii genome reveals multiple impacts of transposons.</title>
        <authorList>
            <person name="Zhao G."/>
            <person name="Zou C."/>
            <person name="Li K."/>
            <person name="Wang K."/>
            <person name="Li T."/>
            <person name="Gao L."/>
            <person name="Zhang X."/>
            <person name="Wang H."/>
            <person name="Yang Z."/>
            <person name="Liu X."/>
            <person name="Jiang W."/>
            <person name="Mao L."/>
            <person name="Kong X."/>
            <person name="Jiao Y."/>
            <person name="Jia J."/>
        </authorList>
    </citation>
    <scope>NUCLEOTIDE SEQUENCE [LARGE SCALE GENOMIC DNA]</scope>
    <source>
        <strain evidence="2">cv. AL8/78</strain>
    </source>
</reference>
<organism evidence="1 2">
    <name type="scientific">Aegilops tauschii subsp. strangulata</name>
    <name type="common">Goatgrass</name>
    <dbReference type="NCBI Taxonomy" id="200361"/>
    <lineage>
        <taxon>Eukaryota</taxon>
        <taxon>Viridiplantae</taxon>
        <taxon>Streptophyta</taxon>
        <taxon>Embryophyta</taxon>
        <taxon>Tracheophyta</taxon>
        <taxon>Spermatophyta</taxon>
        <taxon>Magnoliopsida</taxon>
        <taxon>Liliopsida</taxon>
        <taxon>Poales</taxon>
        <taxon>Poaceae</taxon>
        <taxon>BOP clade</taxon>
        <taxon>Pooideae</taxon>
        <taxon>Triticodae</taxon>
        <taxon>Triticeae</taxon>
        <taxon>Triticinae</taxon>
        <taxon>Aegilops</taxon>
    </lineage>
</organism>
<evidence type="ECO:0000313" key="1">
    <source>
        <dbReference type="EnsemblPlants" id="AET4Gv20716400.19"/>
    </source>
</evidence>
<dbReference type="Proteomes" id="UP000015105">
    <property type="component" value="Chromosome 4D"/>
</dbReference>
<dbReference type="Gramene" id="AET4Gv20716400.15">
    <property type="protein sequence ID" value="AET4Gv20716400.15"/>
    <property type="gene ID" value="AET4Gv20716400"/>
</dbReference>
<reference evidence="2" key="1">
    <citation type="journal article" date="2014" name="Science">
        <title>Ancient hybridizations among the ancestral genomes of bread wheat.</title>
        <authorList>
            <consortium name="International Wheat Genome Sequencing Consortium,"/>
            <person name="Marcussen T."/>
            <person name="Sandve S.R."/>
            <person name="Heier L."/>
            <person name="Spannagl M."/>
            <person name="Pfeifer M."/>
            <person name="Jakobsen K.S."/>
            <person name="Wulff B.B."/>
            <person name="Steuernagel B."/>
            <person name="Mayer K.F."/>
            <person name="Olsen O.A."/>
        </authorList>
    </citation>
    <scope>NUCLEOTIDE SEQUENCE [LARGE SCALE GENOMIC DNA]</scope>
    <source>
        <strain evidence="2">cv. AL8/78</strain>
    </source>
</reference>
<reference evidence="1" key="5">
    <citation type="journal article" date="2021" name="G3 (Bethesda)">
        <title>Aegilops tauschii genome assembly Aet v5.0 features greater sequence contiguity and improved annotation.</title>
        <authorList>
            <person name="Wang L."/>
            <person name="Zhu T."/>
            <person name="Rodriguez J.C."/>
            <person name="Deal K.R."/>
            <person name="Dubcovsky J."/>
            <person name="McGuire P.E."/>
            <person name="Lux T."/>
            <person name="Spannagl M."/>
            <person name="Mayer K.F.X."/>
            <person name="Baldrich P."/>
            <person name="Meyers B.C."/>
            <person name="Huo N."/>
            <person name="Gu Y.Q."/>
            <person name="Zhou H."/>
            <person name="Devos K.M."/>
            <person name="Bennetzen J.L."/>
            <person name="Unver T."/>
            <person name="Budak H."/>
            <person name="Gulick P.J."/>
            <person name="Galiba G."/>
            <person name="Kalapos B."/>
            <person name="Nelson D.R."/>
            <person name="Li P."/>
            <person name="You F.M."/>
            <person name="Luo M.C."/>
            <person name="Dvorak J."/>
        </authorList>
    </citation>
    <scope>NUCLEOTIDE SEQUENCE [LARGE SCALE GENOMIC DNA]</scope>
    <source>
        <strain evidence="1">cv. AL8/78</strain>
    </source>
</reference>
<evidence type="ECO:0000313" key="2">
    <source>
        <dbReference type="Proteomes" id="UP000015105"/>
    </source>
</evidence>
<sequence length="42" mass="4614">MHVGPLISQSTSSKQILDECLSSNERLVKELASNIWISPKSS</sequence>
<protein>
    <submittedName>
        <fullName evidence="1">Uncharacterized protein</fullName>
    </submittedName>
</protein>
<dbReference type="EnsemblPlants" id="AET4Gv20716400.19">
    <property type="protein sequence ID" value="AET4Gv20716400.19"/>
    <property type="gene ID" value="AET4Gv20716400"/>
</dbReference>
<dbReference type="Gramene" id="AET4Gv20716400.19">
    <property type="protein sequence ID" value="AET4Gv20716400.19"/>
    <property type="gene ID" value="AET4Gv20716400"/>
</dbReference>
<reference evidence="1" key="4">
    <citation type="submission" date="2019-03" db="UniProtKB">
        <authorList>
            <consortium name="EnsemblPlants"/>
        </authorList>
    </citation>
    <scope>IDENTIFICATION</scope>
</reference>
<dbReference type="Gramene" id="AET4Gv20716400.16">
    <property type="protein sequence ID" value="AET4Gv20716400.16"/>
    <property type="gene ID" value="AET4Gv20716400"/>
</dbReference>
<dbReference type="Gramene" id="AET4Gv20716400.14">
    <property type="protein sequence ID" value="AET4Gv20716400.14"/>
    <property type="gene ID" value="AET4Gv20716400"/>
</dbReference>
<dbReference type="EnsemblPlants" id="AET4Gv20716400.15">
    <property type="protein sequence ID" value="AET4Gv20716400.15"/>
    <property type="gene ID" value="AET4Gv20716400"/>
</dbReference>
<dbReference type="EnsemblPlants" id="AET4Gv20716400.14">
    <property type="protein sequence ID" value="AET4Gv20716400.14"/>
    <property type="gene ID" value="AET4Gv20716400"/>
</dbReference>
<accession>A0A453IXK0</accession>
<dbReference type="EnsemblPlants" id="AET4Gv20716400.16">
    <property type="protein sequence ID" value="AET4Gv20716400.16"/>
    <property type="gene ID" value="AET4Gv20716400"/>
</dbReference>
<proteinExistence type="predicted"/>
<dbReference type="AlphaFoldDB" id="A0A453IXK0"/>
<name>A0A453IXK0_AEGTS</name>
<keyword evidence="2" id="KW-1185">Reference proteome</keyword>